<dbReference type="EMBL" id="QGGH01000002">
    <property type="protein sequence ID" value="PWJ92237.1"/>
    <property type="molecule type" value="Genomic_DNA"/>
</dbReference>
<organism evidence="1 2">
    <name type="scientific">Rhizobium loti</name>
    <name type="common">Mesorhizobium loti</name>
    <dbReference type="NCBI Taxonomy" id="381"/>
    <lineage>
        <taxon>Bacteria</taxon>
        <taxon>Pseudomonadati</taxon>
        <taxon>Pseudomonadota</taxon>
        <taxon>Alphaproteobacteria</taxon>
        <taxon>Hyphomicrobiales</taxon>
        <taxon>Phyllobacteriaceae</taxon>
        <taxon>Mesorhizobium</taxon>
    </lineage>
</organism>
<protein>
    <submittedName>
        <fullName evidence="1">Uncharacterized protein</fullName>
    </submittedName>
</protein>
<sequence length="74" mass="8070">MQTSPYDPNRWAAQSLTVGLSLRSVATADILRQCHVWIVGTMRQYGLSNTLTTQVVAGLSAGRSAKVNRQILNP</sequence>
<dbReference type="Proteomes" id="UP000245631">
    <property type="component" value="Unassembled WGS sequence"/>
</dbReference>
<comment type="caution">
    <text evidence="1">The sequence shown here is derived from an EMBL/GenBank/DDBJ whole genome shotgun (WGS) entry which is preliminary data.</text>
</comment>
<proteinExistence type="predicted"/>
<evidence type="ECO:0000313" key="2">
    <source>
        <dbReference type="Proteomes" id="UP000245631"/>
    </source>
</evidence>
<name>A0A8E2WEB6_RHILI</name>
<evidence type="ECO:0000313" key="1">
    <source>
        <dbReference type="EMBL" id="PWJ92237.1"/>
    </source>
</evidence>
<gene>
    <name evidence="1" type="ORF">C8D77_1029</name>
</gene>
<dbReference type="AlphaFoldDB" id="A0A8E2WEB6"/>
<accession>A0A8E2WEB6</accession>
<reference evidence="1 2" key="1">
    <citation type="submission" date="2018-05" db="EMBL/GenBank/DDBJ databases">
        <title>Genomic Encyclopedia of Type Strains, Phase IV (KMG-IV): sequencing the most valuable type-strain genomes for metagenomic binning, comparative biology and taxonomic classification.</title>
        <authorList>
            <person name="Goeker M."/>
        </authorList>
    </citation>
    <scope>NUCLEOTIDE SEQUENCE [LARGE SCALE GENOMIC DNA]</scope>
    <source>
        <strain evidence="1 2">DSM 2626</strain>
    </source>
</reference>